<gene>
    <name evidence="1" type="ORF">FVB9532_01492</name>
</gene>
<name>A0AC61Y6Y1_9FLAO</name>
<organism evidence="1 2">
    <name type="scientific">Mesonia oceanica</name>
    <dbReference type="NCBI Taxonomy" id="2687242"/>
    <lineage>
        <taxon>Bacteria</taxon>
        <taxon>Pseudomonadati</taxon>
        <taxon>Bacteroidota</taxon>
        <taxon>Flavobacteriia</taxon>
        <taxon>Flavobacteriales</taxon>
        <taxon>Flavobacteriaceae</taxon>
        <taxon>Mesonia</taxon>
    </lineage>
</organism>
<accession>A0AC61Y6Y1</accession>
<evidence type="ECO:0000313" key="1">
    <source>
        <dbReference type="EMBL" id="VVV00227.1"/>
    </source>
</evidence>
<evidence type="ECO:0000313" key="2">
    <source>
        <dbReference type="Proteomes" id="UP000356253"/>
    </source>
</evidence>
<sequence>MRNTIKLLFILLSITAFSQQASKIKKDIEKYHQNSYEFEEYEIFSETYDKTLNEELKESVTEAAIFNINKETIQNIYQDKPLLIKLAIPFKGETIEIELYRKNTLDKDFKAFDNKQQNLYYKPGVFYRGVVSNSQQSIASFSFFNNSVYGLVSTIELGNINIGKIKNSKQYIVYAEHDLTGENPFVCGFDNIEENVEKTFQQSFNPQARTSTVTTNCVRVYYEVAYEPYLQNNSDVEETINWVTSIHNNISTLYENDGVTIALSEIMVWTEDDPYDYDYEGNLNYFSNYRDYFNGDLAHLINQPSTTSVAYLNSLCEWNNYAYSAVEQFYNEVPTYSWTIGASTHEMGHAFGSPHTHACAWNGNNTAIDGCGPTATSEADEGCDGPIPSEGTIMSYCHLLSDVGVNLSLGFGPQPSQLIRNTIDSKDCLGTDCINSCFSSIQNVNFFDSTINSTNFNIIDNYSSEWAYIFFPYNSNANASDWIYTNSKTVIIDDLAPNTYYDMYIANICSNNDAGGYRSYLYLSDWDFCSGENFVDSGDTSDDYGNEQYLIKTFFPSNENEKIQLDFLEFFTEEDFDFMTIYDGTSIDAPVFANGENLSGNLTSQALSFTATNPEGAITIKFTSDTYLNESGWEAEISCLPANLAANNFEKKDISIFPNPAQSNFTINSSQEINKVIIYDIAGRKVIERKNINDLQTTIDIENLSNGAYFVNINSQNTTQTFKVIKN</sequence>
<protein>
    <submittedName>
        <fullName evidence="1">Uncharacterized protein</fullName>
    </submittedName>
</protein>
<proteinExistence type="predicted"/>
<keyword evidence="2" id="KW-1185">Reference proteome</keyword>
<reference evidence="1" key="1">
    <citation type="submission" date="2019-09" db="EMBL/GenBank/DDBJ databases">
        <authorList>
            <person name="Rodrigo-Torres L."/>
            <person name="Arahal R. D."/>
            <person name="Lucena T."/>
        </authorList>
    </citation>
    <scope>NUCLEOTIDE SEQUENCE</scope>
    <source>
        <strain evidence="1">ISS653</strain>
    </source>
</reference>
<dbReference type="Proteomes" id="UP000356253">
    <property type="component" value="Unassembled WGS sequence"/>
</dbReference>
<comment type="caution">
    <text evidence="1">The sequence shown here is derived from an EMBL/GenBank/DDBJ whole genome shotgun (WGS) entry which is preliminary data.</text>
</comment>
<dbReference type="EMBL" id="CABVMM010000005">
    <property type="protein sequence ID" value="VVV00227.1"/>
    <property type="molecule type" value="Genomic_DNA"/>
</dbReference>